<dbReference type="GO" id="GO:0005384">
    <property type="term" value="F:manganese ion transmembrane transporter activity"/>
    <property type="evidence" value="ECO:0007669"/>
    <property type="project" value="TreeGrafter"/>
</dbReference>
<gene>
    <name evidence="8" type="ordered locus">Nitsa_0982</name>
</gene>
<keyword evidence="9" id="KW-1185">Reference proteome</keyword>
<dbReference type="OrthoDB" id="9787548at2"/>
<evidence type="ECO:0000256" key="1">
    <source>
        <dbReference type="ARBA" id="ARBA00004141"/>
    </source>
</evidence>
<keyword evidence="4" id="KW-0769">Symport</keyword>
<dbReference type="GO" id="GO:0015293">
    <property type="term" value="F:symporter activity"/>
    <property type="evidence" value="ECO:0007669"/>
    <property type="project" value="UniProtKB-KW"/>
</dbReference>
<dbReference type="HOGENOM" id="CLU_020088_6_2_7"/>
<accession>E6X3G4</accession>
<dbReference type="PANTHER" id="PTHR11706:SF33">
    <property type="entry name" value="NATURAL RESISTANCE-ASSOCIATED MACROPHAGE PROTEIN 2"/>
    <property type="match status" value="1"/>
</dbReference>
<keyword evidence="6 7" id="KW-0472">Membrane</keyword>
<keyword evidence="5 7" id="KW-1133">Transmembrane helix</keyword>
<dbReference type="PANTHER" id="PTHR11706">
    <property type="entry name" value="SOLUTE CARRIER PROTEIN FAMILY 11 MEMBER"/>
    <property type="match status" value="1"/>
</dbReference>
<dbReference type="STRING" id="749222.Nitsa_0982"/>
<dbReference type="Pfam" id="PF01566">
    <property type="entry name" value="Nramp"/>
    <property type="match status" value="1"/>
</dbReference>
<keyword evidence="3 7" id="KW-0812">Transmembrane</keyword>
<feature type="transmembrane region" description="Helical" evidence="7">
    <location>
        <begin position="105"/>
        <end position="133"/>
    </location>
</feature>
<proteinExistence type="predicted"/>
<organism evidence="8 9">
    <name type="scientific">Nitratifractor salsuginis (strain DSM 16511 / JCM 12458 / E9I37-1)</name>
    <dbReference type="NCBI Taxonomy" id="749222"/>
    <lineage>
        <taxon>Bacteria</taxon>
        <taxon>Pseudomonadati</taxon>
        <taxon>Campylobacterota</taxon>
        <taxon>Epsilonproteobacteria</taxon>
        <taxon>Campylobacterales</taxon>
        <taxon>Sulfurovaceae</taxon>
        <taxon>Nitratifractor</taxon>
    </lineage>
</organism>
<dbReference type="KEGG" id="nsa:Nitsa_0982"/>
<dbReference type="GO" id="GO:0005886">
    <property type="term" value="C:plasma membrane"/>
    <property type="evidence" value="ECO:0007669"/>
    <property type="project" value="TreeGrafter"/>
</dbReference>
<dbReference type="EMBL" id="CP002452">
    <property type="protein sequence ID" value="ADV46241.1"/>
    <property type="molecule type" value="Genomic_DNA"/>
</dbReference>
<feature type="transmembrane region" description="Helical" evidence="7">
    <location>
        <begin position="254"/>
        <end position="271"/>
    </location>
</feature>
<name>E6X3G4_NITSE</name>
<evidence type="ECO:0000256" key="7">
    <source>
        <dbReference type="SAM" id="Phobius"/>
    </source>
</evidence>
<reference evidence="9" key="2">
    <citation type="submission" date="2011-01" db="EMBL/GenBank/DDBJ databases">
        <title>The complete genome of Nitratifractor salsuginis DSM 16511.</title>
        <authorList>
            <consortium name="US DOE Joint Genome Institute (JGI-PGF)"/>
            <person name="Lucas S."/>
            <person name="Copeland A."/>
            <person name="Lapidus A."/>
            <person name="Bruce D."/>
            <person name="Goodwin L."/>
            <person name="Pitluck S."/>
            <person name="Kyrpides N."/>
            <person name="Mavromatis K."/>
            <person name="Ivanova N."/>
            <person name="Mikhailova N."/>
            <person name="Zeytun A."/>
            <person name="Detter J.C."/>
            <person name="Tapia R."/>
            <person name="Han C."/>
            <person name="Land M."/>
            <person name="Hauser L."/>
            <person name="Markowitz V."/>
            <person name="Cheng J.-F."/>
            <person name="Hugenholtz P."/>
            <person name="Woyke T."/>
            <person name="Wu D."/>
            <person name="Tindall B."/>
            <person name="Schuetze A."/>
            <person name="Brambilla E."/>
            <person name="Klenk H.-P."/>
            <person name="Eisen J.A."/>
        </authorList>
    </citation>
    <scope>NUCLEOTIDE SEQUENCE [LARGE SCALE GENOMIC DNA]</scope>
    <source>
        <strain evidence="9">DSM 16511 / JCM 12458 / E9I37-1</strain>
    </source>
</reference>
<feature type="transmembrane region" description="Helical" evidence="7">
    <location>
        <begin position="139"/>
        <end position="158"/>
    </location>
</feature>
<feature type="transmembrane region" description="Helical" evidence="7">
    <location>
        <begin position="165"/>
        <end position="182"/>
    </location>
</feature>
<dbReference type="GO" id="GO:0034755">
    <property type="term" value="P:iron ion transmembrane transport"/>
    <property type="evidence" value="ECO:0007669"/>
    <property type="project" value="TreeGrafter"/>
</dbReference>
<feature type="transmembrane region" description="Helical" evidence="7">
    <location>
        <begin position="202"/>
        <end position="223"/>
    </location>
</feature>
<keyword evidence="2" id="KW-0813">Transport</keyword>
<evidence type="ECO:0000256" key="4">
    <source>
        <dbReference type="ARBA" id="ARBA00022847"/>
    </source>
</evidence>
<feature type="transmembrane region" description="Helical" evidence="7">
    <location>
        <begin position="374"/>
        <end position="392"/>
    </location>
</feature>
<evidence type="ECO:0000313" key="8">
    <source>
        <dbReference type="EMBL" id="ADV46241.1"/>
    </source>
</evidence>
<dbReference type="RefSeq" id="WP_013553935.1">
    <property type="nucleotide sequence ID" value="NC_014935.1"/>
</dbReference>
<reference evidence="8 9" key="1">
    <citation type="journal article" date="2011" name="Stand. Genomic Sci.">
        <title>Complete genome sequence of Nitratifractor salsuginis type strain (E9I37-1).</title>
        <authorList>
            <person name="Anderson I."/>
            <person name="Sikorski J."/>
            <person name="Zeytun A."/>
            <person name="Nolan M."/>
            <person name="Lapidus A."/>
            <person name="Lucas S."/>
            <person name="Hammon N."/>
            <person name="Deshpande S."/>
            <person name="Cheng J.F."/>
            <person name="Tapia R."/>
            <person name="Han C."/>
            <person name="Goodwin L."/>
            <person name="Pitluck S."/>
            <person name="Liolios K."/>
            <person name="Pagani I."/>
            <person name="Ivanova N."/>
            <person name="Huntemann M."/>
            <person name="Mavromatis K."/>
            <person name="Ovchinikova G."/>
            <person name="Pati A."/>
            <person name="Chen A."/>
            <person name="Palaniappan K."/>
            <person name="Land M."/>
            <person name="Hauser L."/>
            <person name="Brambilla E.M."/>
            <person name="Ngatchou-Djao O.D."/>
            <person name="Rohde M."/>
            <person name="Tindall B.J."/>
            <person name="Goker M."/>
            <person name="Detter J.C."/>
            <person name="Woyke T."/>
            <person name="Bristow J."/>
            <person name="Eisen J.A."/>
            <person name="Markowitz V."/>
            <person name="Hugenholtz P."/>
            <person name="Klenk H.P."/>
            <person name="Kyrpides N.C."/>
        </authorList>
    </citation>
    <scope>NUCLEOTIDE SEQUENCE [LARGE SCALE GENOMIC DNA]</scope>
    <source>
        <strain evidence="9">DSM 16511 / JCM 12458 / E9I37-1</strain>
    </source>
</reference>
<dbReference type="eggNOG" id="COG1914">
    <property type="taxonomic scope" value="Bacteria"/>
</dbReference>
<dbReference type="InterPro" id="IPR001046">
    <property type="entry name" value="NRAMP_fam"/>
</dbReference>
<evidence type="ECO:0000313" key="9">
    <source>
        <dbReference type="Proteomes" id="UP000008633"/>
    </source>
</evidence>
<feature type="transmembrane region" description="Helical" evidence="7">
    <location>
        <begin position="339"/>
        <end position="362"/>
    </location>
</feature>
<comment type="subcellular location">
    <subcellularLocation>
        <location evidence="1">Membrane</location>
        <topology evidence="1">Multi-pass membrane protein</topology>
    </subcellularLocation>
</comment>
<sequence length="426" mass="45770">MSEAQRFPATPSPFKARIRADIEKNRQRLEELGPGIITGGAGDDPAGIVTYTVVGATTGFSQLWLLLLSTPMMIAIQDMVARIAIVTGKSLPEITTAFYSKKLTVLMVTLLAIANILTIGADLNAIAVIFHIISGYPTVTFLIPITALIAYLVTFGRYATVKKVLIGLTAVLGVYILSAILARPPLLEVLENTFIPHIEPSSTWTIAALGMLGTTISPYLLFWQASEEHEEKKSVVQADEVSFDTLVGMIWSNLLAYCMIVAGAAMLYGTHAQIQDVSTLAAALEPAAGRYAFALFALGVIVSGFLAIPVLAGSTAYAVADTFGWREGMDNKVSDAKGFYIVFVGALIVGDIIDMSHALSVVDALYYSQVLDGMLIPVLIGIALLIANNRTIMGEYLPSRWSNVFAIFALLVTLALTGVMLWQWIG</sequence>
<evidence type="ECO:0000256" key="2">
    <source>
        <dbReference type="ARBA" id="ARBA00022448"/>
    </source>
</evidence>
<protein>
    <submittedName>
        <fullName evidence="8">Mn transporter</fullName>
    </submittedName>
</protein>
<feature type="transmembrane region" description="Helical" evidence="7">
    <location>
        <begin position="291"/>
        <end position="319"/>
    </location>
</feature>
<feature type="transmembrane region" description="Helical" evidence="7">
    <location>
        <begin position="404"/>
        <end position="425"/>
    </location>
</feature>
<evidence type="ECO:0000256" key="6">
    <source>
        <dbReference type="ARBA" id="ARBA00023136"/>
    </source>
</evidence>
<dbReference type="GO" id="GO:0015086">
    <property type="term" value="F:cadmium ion transmembrane transporter activity"/>
    <property type="evidence" value="ECO:0007669"/>
    <property type="project" value="TreeGrafter"/>
</dbReference>
<evidence type="ECO:0000256" key="3">
    <source>
        <dbReference type="ARBA" id="ARBA00022692"/>
    </source>
</evidence>
<dbReference type="Proteomes" id="UP000008633">
    <property type="component" value="Chromosome"/>
</dbReference>
<dbReference type="AlphaFoldDB" id="E6X3G4"/>
<evidence type="ECO:0000256" key="5">
    <source>
        <dbReference type="ARBA" id="ARBA00022989"/>
    </source>
</evidence>